<feature type="region of interest" description="Disordered" evidence="5">
    <location>
        <begin position="1521"/>
        <end position="1574"/>
    </location>
</feature>
<dbReference type="InterPro" id="IPR006195">
    <property type="entry name" value="aa-tRNA-synth_II"/>
</dbReference>
<dbReference type="Gene3D" id="3.30.110.30">
    <property type="entry name" value="C-terminal domain of ProRS"/>
    <property type="match status" value="1"/>
</dbReference>
<dbReference type="Proteomes" id="UP000507222">
    <property type="component" value="Unassembled WGS sequence"/>
</dbReference>
<evidence type="ECO:0000256" key="6">
    <source>
        <dbReference type="SAM" id="Phobius"/>
    </source>
</evidence>
<feature type="region of interest" description="Disordered" evidence="5">
    <location>
        <begin position="1727"/>
        <end position="1756"/>
    </location>
</feature>
<dbReference type="SUPFAM" id="SSF64586">
    <property type="entry name" value="C-terminal domain of ProRS"/>
    <property type="match status" value="1"/>
</dbReference>
<evidence type="ECO:0000313" key="9">
    <source>
        <dbReference type="Proteomes" id="UP000507222"/>
    </source>
</evidence>
<gene>
    <name evidence="8" type="ORF">CURHAP_LOCUS17850</name>
</gene>
<dbReference type="Pfam" id="PF09180">
    <property type="entry name" value="ProRS-C_1"/>
    <property type="match status" value="1"/>
</dbReference>
<organism evidence="8 9">
    <name type="scientific">Prunus armeniaca</name>
    <name type="common">Apricot</name>
    <name type="synonym">Armeniaca vulgaris</name>
    <dbReference type="NCBI Taxonomy" id="36596"/>
    <lineage>
        <taxon>Eukaryota</taxon>
        <taxon>Viridiplantae</taxon>
        <taxon>Streptophyta</taxon>
        <taxon>Embryophyta</taxon>
        <taxon>Tracheophyta</taxon>
        <taxon>Spermatophyta</taxon>
        <taxon>Magnoliopsida</taxon>
        <taxon>eudicotyledons</taxon>
        <taxon>Gunneridae</taxon>
        <taxon>Pentapetalae</taxon>
        <taxon>rosids</taxon>
        <taxon>fabids</taxon>
        <taxon>Rosales</taxon>
        <taxon>Rosaceae</taxon>
        <taxon>Amygdaloideae</taxon>
        <taxon>Amygdaleae</taxon>
        <taxon>Prunus</taxon>
    </lineage>
</organism>
<dbReference type="PROSITE" id="PS50862">
    <property type="entry name" value="AA_TRNA_LIGASE_II"/>
    <property type="match status" value="1"/>
</dbReference>
<feature type="region of interest" description="Disordered" evidence="5">
    <location>
        <begin position="992"/>
        <end position="1031"/>
    </location>
</feature>
<dbReference type="PANTHER" id="PTHR34536">
    <property type="entry name" value="DENTIN SIALOPHOSPHOPROTEIN-LIKE PROTEIN"/>
    <property type="match status" value="1"/>
</dbReference>
<feature type="region of interest" description="Disordered" evidence="5">
    <location>
        <begin position="1624"/>
        <end position="1694"/>
    </location>
</feature>
<evidence type="ECO:0000256" key="1">
    <source>
        <dbReference type="ARBA" id="ARBA00022598"/>
    </source>
</evidence>
<dbReference type="InterPro" id="IPR017449">
    <property type="entry name" value="Pro-tRNA_synth_II"/>
</dbReference>
<feature type="compositionally biased region" description="Polar residues" evidence="5">
    <location>
        <begin position="1884"/>
        <end position="1896"/>
    </location>
</feature>
<feature type="transmembrane region" description="Helical" evidence="6">
    <location>
        <begin position="470"/>
        <end position="493"/>
    </location>
</feature>
<keyword evidence="2" id="KW-0547">Nucleotide-binding</keyword>
<dbReference type="GO" id="GO:0006433">
    <property type="term" value="P:prolyl-tRNA aminoacylation"/>
    <property type="evidence" value="ECO:0007669"/>
    <property type="project" value="InterPro"/>
</dbReference>
<name>A0A6J5U5M1_PRUAR</name>
<dbReference type="GO" id="GO:0005524">
    <property type="term" value="F:ATP binding"/>
    <property type="evidence" value="ECO:0007669"/>
    <property type="project" value="UniProtKB-KW"/>
</dbReference>
<feature type="region of interest" description="Disordered" evidence="5">
    <location>
        <begin position="891"/>
        <end position="945"/>
    </location>
</feature>
<feature type="compositionally biased region" description="Basic and acidic residues" evidence="5">
    <location>
        <begin position="1008"/>
        <end position="1020"/>
    </location>
</feature>
<feature type="compositionally biased region" description="Basic and acidic residues" evidence="5">
    <location>
        <begin position="1635"/>
        <end position="1644"/>
    </location>
</feature>
<dbReference type="SMART" id="SM00946">
    <property type="entry name" value="ProRS-C_1"/>
    <property type="match status" value="1"/>
</dbReference>
<proteinExistence type="predicted"/>
<feature type="compositionally biased region" description="Basic residues" evidence="5">
    <location>
        <begin position="1812"/>
        <end position="1822"/>
    </location>
</feature>
<dbReference type="SUPFAM" id="SSF55681">
    <property type="entry name" value="Class II aaRS and biotin synthetases"/>
    <property type="match status" value="1"/>
</dbReference>
<dbReference type="InterPro" id="IPR045864">
    <property type="entry name" value="aa-tRNA-synth_II/BPL/LPL"/>
</dbReference>
<feature type="region of interest" description="Disordered" evidence="5">
    <location>
        <begin position="1791"/>
        <end position="1859"/>
    </location>
</feature>
<reference evidence="8 9" key="1">
    <citation type="submission" date="2020-05" db="EMBL/GenBank/DDBJ databases">
        <authorList>
            <person name="Campoy J."/>
            <person name="Schneeberger K."/>
            <person name="Spophaly S."/>
        </authorList>
    </citation>
    <scope>NUCLEOTIDE SEQUENCE [LARGE SCALE GENOMIC DNA]</scope>
    <source>
        <strain evidence="8">PruArmRojPasFocal</strain>
    </source>
</reference>
<feature type="compositionally biased region" description="Polar residues" evidence="5">
    <location>
        <begin position="1540"/>
        <end position="1554"/>
    </location>
</feature>
<evidence type="ECO:0000256" key="3">
    <source>
        <dbReference type="ARBA" id="ARBA00022840"/>
    </source>
</evidence>
<dbReference type="Gene3D" id="3.40.50.800">
    <property type="entry name" value="Anticodon-binding domain"/>
    <property type="match status" value="1"/>
</dbReference>
<dbReference type="SUPFAM" id="SSF52954">
    <property type="entry name" value="Class II aaRS ABD-related"/>
    <property type="match status" value="1"/>
</dbReference>
<evidence type="ECO:0000256" key="4">
    <source>
        <dbReference type="ARBA" id="ARBA00023146"/>
    </source>
</evidence>
<sequence>MLVSLRLPSLSSLFSPSISGRHPAVLLRRYHRWFSVFAAGFSAQSTVSVSNEDAVHSHRTSMLGTLMSLNKLSSPIMVRFAEPWSFVPTDYLNMKFKETGHSNMYFPQFIPYSFIEKEASHVEGFSPELALVTIGGGKDLEEKLVVRPTSETIVNHMFTQWIHSYRDLPLMVNQWANVTRWEMRTKPFARTLEFLWQEGYTSHATLEEAEKEAIQMIDVYTKFSYEQAAIPVIAGRKSKVETFAGAIRTYTIEAMLGDRKALQAGTSHNIGQNFSRAFETQRSLTKSCARSLLMKVDRGNMCGRLHGLSVPVLLAVLMTHGDDTELMLPPKIAPIQFNLAVLVWYVASAQVVIIPIWKKDDDRSGVLNAASSVKEALQAAGIEVKLDESDQRSPGWKFNFWEMKGVPLRIEIGPRDVSSGSVVVSRRDVPGKQGKGFWNIHGAFKFGGLCEGQKAGGGVFNAVAMQLIRYLLFGSVFHLVGILVEALTIRMSFCSNIVDVSSYDELKVAISQGKWARGPWSASNEDELKVKEETGAMIRCFPFEQPFGIKRCLMTVVEDEMDGSDAIGLFPCAGREERASFLDFLQVWGPIACGNKRKWGEKIEEEEGELISGHKVQRLFSKARILILLGAGVSSLLIDSIRFDRDGDCWKIERTVTASIKELVQLQILKNYSFFFKLSFSTVLDFTELSGDGLLGLYNHRIPMSFNFIIPVQSHLLYVPIYMDRRKLQNITKTLNLLCKVCGPVVNLSSFKARTLPALVAGVVGGKVIRNLFPLVGLKKSLSHILERSRKLNHFSFCACTGGVPTTLVQSGKQLTAASCRTCGGRQTVDGICAPRRSRKLVDRSQKLGVELAEKSARSPSETTVSESEKLGVAVLGRRFGDKIEHVPIKKRRFMVRSPSPPPHLSSPHLEDNQPPLDGRRASGQKSCPKSIVKKHPTRSDASTLTRLCHSVADSGVNESLNEVTNQKPGGGEDFSGIEILAAAACNNSINDDMNPVEGNSVGEDLSQDGKDASTSERPSEQTFVSTSSTEMEAASEFSEARDASVSAILEESVASLETVHSSIKDIPQEDKIESSSFEANGVRINPSEGHDEAVARSISSKDVRLHWDLNVTMDAWDEPCDMVIGDPQTTAVDDISMNNKQGSEALEIPGVEDAKNDIASTVQPLADNDEQGLEACPEFEMSNGKCVPADNALGPSKDTGMGAKASSQDASVDTCVDHSPCDDIMVTGPVSEETNKTPPPILAVKHMTEDTAPGVQLGVTVCSESVKVENPAIACVPEGASCEIESTVLDDDGKGSGATSSFHDDPKSPEEMMGVESCHSLAPVVLEVKPVAKTEDMAADISKLDCDDKSASGASIGEGLSLVTLTAKEPVEAISETHTVDSLPKAAAGSSSGEQCHYGEGTTCSLGRVTTEDPSNDNCDLDVCQDDKDHMVGKEKTMEHEAGYESQYEDGELRESDVPYWEENEFEDEEAECVDYGSDTCDSDAAHDSISGKVGMGLECRETEVFGSESREINRNAKVVRGLSPGSDNMCEKNEHSLRQCSMGSKTKTSGSDQLPGDSEASSNRTAEATEGCTGRRHAANYFDGLGGKYSPAEVGGSVASNTLNRMGPVCARRRLHNFDMSFRSEEAGSDQSMGKEKSDSRMHSKSSGGAHLVNPSGGYWDSKRRESPSYHGSFGSGRPRPKSVVESHGFEMDPDDTFSEAAGVHNRVRRQAISFSSNRLYQPPLRRRSPAERNDTHNMHRGVIPMRDTSPDRRRFRRYPQGVSRGIREEYHRPMPDDPNECSYNVPRRMARRDQSTSPPGRGPIYYGRPYKKFQSRCRSRSPLSWGLPRERNDVSRHRGSRSPDYRLDSKMDKPRVPFQKHSFGAKYEVGGFMSPPKRRFSPQQNSRWFDDSNSGVDHNFRGRRLAGRRFQQGQRIDSVRSSRRLSSDDYFEPMSRPARFSELASGGGRECRYEGSDDDRRKHDGRFEIIHRVRRYDSDGVVRQFRYDEEDRFASRNTQNYDDCDNRAADRRPRDAYVGEIAKRRVN</sequence>
<feature type="transmembrane region" description="Helical" evidence="6">
    <location>
        <begin position="339"/>
        <end position="357"/>
    </location>
</feature>
<dbReference type="InterPro" id="IPR004154">
    <property type="entry name" value="Anticodon-bd"/>
</dbReference>
<evidence type="ECO:0000256" key="2">
    <source>
        <dbReference type="ARBA" id="ARBA00022741"/>
    </source>
</evidence>
<feature type="compositionally biased region" description="Low complexity" evidence="5">
    <location>
        <begin position="1801"/>
        <end position="1811"/>
    </location>
</feature>
<dbReference type="Pfam" id="PF03129">
    <property type="entry name" value="HGTP_anticodon"/>
    <property type="match status" value="1"/>
</dbReference>
<keyword evidence="6" id="KW-0812">Transmembrane</keyword>
<evidence type="ECO:0000259" key="7">
    <source>
        <dbReference type="PROSITE" id="PS50862"/>
    </source>
</evidence>
<dbReference type="PANTHER" id="PTHR34536:SF6">
    <property type="entry name" value="DENTIN SIALOPHOSPHOPROTEIN-LIKE PROTEIN"/>
    <property type="match status" value="1"/>
</dbReference>
<evidence type="ECO:0000256" key="5">
    <source>
        <dbReference type="SAM" id="MobiDB-lite"/>
    </source>
</evidence>
<feature type="compositionally biased region" description="Basic and acidic residues" evidence="5">
    <location>
        <begin position="1731"/>
        <end position="1740"/>
    </location>
</feature>
<dbReference type="EMBL" id="CAEKDK010000002">
    <property type="protein sequence ID" value="CAB4271463.1"/>
    <property type="molecule type" value="Genomic_DNA"/>
</dbReference>
<protein>
    <recommendedName>
        <fullName evidence="7">Aminoacyl-transfer RNA synthetases class-II family profile domain-containing protein</fullName>
    </recommendedName>
</protein>
<dbReference type="InterPro" id="IPR036621">
    <property type="entry name" value="Anticodon-bd_dom_sf"/>
</dbReference>
<keyword evidence="3" id="KW-0067">ATP-binding</keyword>
<accession>A0A6J5U5M1</accession>
<feature type="region of interest" description="Disordered" evidence="5">
    <location>
        <begin position="1291"/>
        <end position="1313"/>
    </location>
</feature>
<keyword evidence="4" id="KW-0030">Aminoacyl-tRNA synthetase</keyword>
<keyword evidence="6" id="KW-1133">Transmembrane helix</keyword>
<feature type="region of interest" description="Disordered" evidence="5">
    <location>
        <begin position="1877"/>
        <end position="1896"/>
    </location>
</feature>
<keyword evidence="1" id="KW-0436">Ligase</keyword>
<evidence type="ECO:0000313" key="8">
    <source>
        <dbReference type="EMBL" id="CAB4271463.1"/>
    </source>
</evidence>
<feature type="domain" description="Aminoacyl-transfer RNA synthetases class-II family profile" evidence="7">
    <location>
        <begin position="96"/>
        <end position="329"/>
    </location>
</feature>
<feature type="compositionally biased region" description="Basic and acidic residues" evidence="5">
    <location>
        <begin position="1831"/>
        <end position="1858"/>
    </location>
</feature>
<dbReference type="GO" id="GO:0004827">
    <property type="term" value="F:proline-tRNA ligase activity"/>
    <property type="evidence" value="ECO:0007669"/>
    <property type="project" value="InterPro"/>
</dbReference>
<dbReference type="Gene3D" id="3.30.930.10">
    <property type="entry name" value="Bira Bifunctional Protein, Domain 2"/>
    <property type="match status" value="1"/>
</dbReference>
<dbReference type="GO" id="GO:0005737">
    <property type="term" value="C:cytoplasm"/>
    <property type="evidence" value="ECO:0007669"/>
    <property type="project" value="InterPro"/>
</dbReference>
<keyword evidence="6" id="KW-0472">Membrane</keyword>
<dbReference type="InterPro" id="IPR016061">
    <property type="entry name" value="Pro-tRNA_ligase_II_C"/>
</dbReference>
<dbReference type="InterPro" id="IPR002314">
    <property type="entry name" value="aa-tRNA-synt_IIb"/>
</dbReference>
<dbReference type="Pfam" id="PF00587">
    <property type="entry name" value="tRNA-synt_2b"/>
    <property type="match status" value="1"/>
</dbReference>